<reference evidence="3" key="2">
    <citation type="submission" date="2002-11" db="EMBL/GenBank/DDBJ databases">
        <title>Oryza sativa nipponbare(GA3) genomic DNA, chromosome 9, BAC clone:B1342C04.</title>
        <authorList>
            <person name="Sasaki T."/>
            <person name="Matsumoto T."/>
            <person name="Katayose Y."/>
        </authorList>
    </citation>
    <scope>NUCLEOTIDE SEQUENCE</scope>
</reference>
<accession>Q67TR4</accession>
<dbReference type="EMBL" id="CM000146">
    <property type="protein sequence ID" value="EAZ44977.1"/>
    <property type="molecule type" value="Genomic_DNA"/>
</dbReference>
<reference evidence="2" key="1">
    <citation type="submission" date="2002-08" db="EMBL/GenBank/DDBJ databases">
        <title>Oryza sativa nipponbare(GA3) genomic DNA, chromosome 9, PAC clone:P0025H07.</title>
        <authorList>
            <person name="Sasaki T."/>
            <person name="Matsumoto T."/>
            <person name="Katayose Y."/>
        </authorList>
    </citation>
    <scope>NUCLEOTIDE SEQUENCE</scope>
</reference>
<evidence type="ECO:0000313" key="2">
    <source>
        <dbReference type="EMBL" id="BAD38284.1"/>
    </source>
</evidence>
<evidence type="ECO:0000313" key="5">
    <source>
        <dbReference type="Proteomes" id="UP000000763"/>
    </source>
</evidence>
<evidence type="ECO:0000256" key="1">
    <source>
        <dbReference type="SAM" id="MobiDB-lite"/>
    </source>
</evidence>
<sequence length="230" mass="25112">MSSGVDSGGCGHRRRAVAWCGTWMVEDAVAGDELQRGVGVWTAEDAAAGDKLRRGAWAVEDVATGNELWRSVRRGQRRALQVGDKVPARRGPSIAKEVATSDELWRGVWTAENAAASDDLRHHILTKHDSEDVSREAEESTDGEVPLEGSEELSAEARDYEEVSPGCSRRWKEARNRAIPRRIRHDLEKPTDGARAGGRKRGIGKPAFGERWSSFSFLSAGFATMRASGG</sequence>
<accession>Q67U87</accession>
<feature type="compositionally biased region" description="Basic and acidic residues" evidence="1">
    <location>
        <begin position="127"/>
        <end position="138"/>
    </location>
</feature>
<dbReference type="EMBL" id="AP005655">
    <property type="protein sequence ID" value="BAD38284.1"/>
    <property type="molecule type" value="Genomic_DNA"/>
</dbReference>
<dbReference type="Proteomes" id="UP000007752">
    <property type="component" value="Chromosome 9"/>
</dbReference>
<reference evidence="5" key="3">
    <citation type="journal article" date="2005" name="Nature">
        <title>The map-based sequence of the rice genome.</title>
        <authorList>
            <consortium name="International rice genome sequencing project (IRGSP)"/>
            <person name="Matsumoto T."/>
            <person name="Wu J."/>
            <person name="Kanamori H."/>
            <person name="Katayose Y."/>
            <person name="Fujisawa M."/>
            <person name="Namiki N."/>
            <person name="Mizuno H."/>
            <person name="Yamamoto K."/>
            <person name="Antonio B.A."/>
            <person name="Baba T."/>
            <person name="Sakata K."/>
            <person name="Nagamura Y."/>
            <person name="Aoki H."/>
            <person name="Arikawa K."/>
            <person name="Arita K."/>
            <person name="Bito T."/>
            <person name="Chiden Y."/>
            <person name="Fujitsuka N."/>
            <person name="Fukunaka R."/>
            <person name="Hamada M."/>
            <person name="Harada C."/>
            <person name="Hayashi A."/>
            <person name="Hijishita S."/>
            <person name="Honda M."/>
            <person name="Hosokawa S."/>
            <person name="Ichikawa Y."/>
            <person name="Idonuma A."/>
            <person name="Iijima M."/>
            <person name="Ikeda M."/>
            <person name="Ikeno M."/>
            <person name="Ito K."/>
            <person name="Ito S."/>
            <person name="Ito T."/>
            <person name="Ito Y."/>
            <person name="Ito Y."/>
            <person name="Iwabuchi A."/>
            <person name="Kamiya K."/>
            <person name="Karasawa W."/>
            <person name="Kurita K."/>
            <person name="Katagiri S."/>
            <person name="Kikuta A."/>
            <person name="Kobayashi H."/>
            <person name="Kobayashi N."/>
            <person name="Machita K."/>
            <person name="Maehara T."/>
            <person name="Masukawa M."/>
            <person name="Mizubayashi T."/>
            <person name="Mukai Y."/>
            <person name="Nagasaki H."/>
            <person name="Nagata Y."/>
            <person name="Naito S."/>
            <person name="Nakashima M."/>
            <person name="Nakama Y."/>
            <person name="Nakamichi Y."/>
            <person name="Nakamura M."/>
            <person name="Meguro A."/>
            <person name="Negishi M."/>
            <person name="Ohta I."/>
            <person name="Ohta T."/>
            <person name="Okamoto M."/>
            <person name="Ono N."/>
            <person name="Saji S."/>
            <person name="Sakaguchi M."/>
            <person name="Sakai K."/>
            <person name="Shibata M."/>
            <person name="Shimokawa T."/>
            <person name="Song J."/>
            <person name="Takazaki Y."/>
            <person name="Terasawa K."/>
            <person name="Tsugane M."/>
            <person name="Tsuji K."/>
            <person name="Ueda S."/>
            <person name="Waki K."/>
            <person name="Yamagata H."/>
            <person name="Yamamoto M."/>
            <person name="Yamamoto S."/>
            <person name="Yamane H."/>
            <person name="Yoshiki S."/>
            <person name="Yoshihara R."/>
            <person name="Yukawa K."/>
            <person name="Zhong H."/>
            <person name="Yano M."/>
            <person name="Yuan Q."/>
            <person name="Ouyang S."/>
            <person name="Liu J."/>
            <person name="Jones K.M."/>
            <person name="Gansberger K."/>
            <person name="Moffat K."/>
            <person name="Hill J."/>
            <person name="Bera J."/>
            <person name="Fadrosh D."/>
            <person name="Jin S."/>
            <person name="Johri S."/>
            <person name="Kim M."/>
            <person name="Overton L."/>
            <person name="Reardon M."/>
            <person name="Tsitrin T."/>
            <person name="Vuong H."/>
            <person name="Weaver B."/>
            <person name="Ciecko A."/>
            <person name="Tallon L."/>
            <person name="Jackson J."/>
            <person name="Pai G."/>
            <person name="Aken S.V."/>
            <person name="Utterback T."/>
            <person name="Reidmuller S."/>
            <person name="Feldblyum T."/>
            <person name="Hsiao J."/>
            <person name="Zismann V."/>
            <person name="Iobst S."/>
            <person name="de Vazeille A.R."/>
            <person name="Buell C.R."/>
            <person name="Ying K."/>
            <person name="Li Y."/>
            <person name="Lu T."/>
            <person name="Huang Y."/>
            <person name="Zhao Q."/>
            <person name="Feng Q."/>
            <person name="Zhang L."/>
            <person name="Zhu J."/>
            <person name="Weng Q."/>
            <person name="Mu J."/>
            <person name="Lu Y."/>
            <person name="Fan D."/>
            <person name="Liu Y."/>
            <person name="Guan J."/>
            <person name="Zhang Y."/>
            <person name="Yu S."/>
            <person name="Liu X."/>
            <person name="Zhang Y."/>
            <person name="Hong G."/>
            <person name="Han B."/>
            <person name="Choisne N."/>
            <person name="Demange N."/>
            <person name="Orjeda G."/>
            <person name="Samain S."/>
            <person name="Cattolico L."/>
            <person name="Pelletier E."/>
            <person name="Couloux A."/>
            <person name="Segurens B."/>
            <person name="Wincker P."/>
            <person name="D'Hont A."/>
            <person name="Scarpelli C."/>
            <person name="Weissenbach J."/>
            <person name="Salanoubat M."/>
            <person name="Quetier F."/>
            <person name="Yu Y."/>
            <person name="Kim H.R."/>
            <person name="Rambo T."/>
            <person name="Currie J."/>
            <person name="Collura K."/>
            <person name="Luo M."/>
            <person name="Yang T."/>
            <person name="Ammiraju J.S.S."/>
            <person name="Engler F."/>
            <person name="Soderlund C."/>
            <person name="Wing R.A."/>
            <person name="Palmer L.E."/>
            <person name="de la Bastide M."/>
            <person name="Spiegel L."/>
            <person name="Nascimento L."/>
            <person name="Zutavern T."/>
            <person name="O'Shaughnessy A."/>
            <person name="Dike S."/>
            <person name="Dedhia N."/>
            <person name="Preston R."/>
            <person name="Balija V."/>
            <person name="McCombie W.R."/>
            <person name="Chow T."/>
            <person name="Chen H."/>
            <person name="Chung M."/>
            <person name="Chen C."/>
            <person name="Shaw J."/>
            <person name="Wu H."/>
            <person name="Hsiao K."/>
            <person name="Chao Y."/>
            <person name="Chu M."/>
            <person name="Cheng C."/>
            <person name="Hour A."/>
            <person name="Lee P."/>
            <person name="Lin S."/>
            <person name="Lin Y."/>
            <person name="Liou J."/>
            <person name="Liu S."/>
            <person name="Hsing Y."/>
            <person name="Raghuvanshi S."/>
            <person name="Mohanty A."/>
            <person name="Bharti A.K."/>
            <person name="Gaur A."/>
            <person name="Gupta V."/>
            <person name="Kumar D."/>
            <person name="Ravi V."/>
            <person name="Vij S."/>
            <person name="Kapur A."/>
            <person name="Khurana P."/>
            <person name="Khurana P."/>
            <person name="Khurana J.P."/>
            <person name="Tyagi A.K."/>
            <person name="Gaikwad K."/>
            <person name="Singh A."/>
            <person name="Dalal V."/>
            <person name="Srivastava S."/>
            <person name="Dixit A."/>
            <person name="Pal A.K."/>
            <person name="Ghazi I.A."/>
            <person name="Yadav M."/>
            <person name="Pandit A."/>
            <person name="Bhargava A."/>
            <person name="Sureshbabu K."/>
            <person name="Batra K."/>
            <person name="Sharma T.R."/>
            <person name="Mohapatra T."/>
            <person name="Singh N.K."/>
            <person name="Messing J."/>
            <person name="Nelson A.B."/>
            <person name="Fuks G."/>
            <person name="Kavchok S."/>
            <person name="Keizer G."/>
            <person name="Linton E."/>
            <person name="Llaca V."/>
            <person name="Song R."/>
            <person name="Tanyolac B."/>
            <person name="Young S."/>
            <person name="Ho-Il K."/>
            <person name="Hahn J.H."/>
            <person name="Sangsakoo G."/>
            <person name="Vanavichit A."/>
            <person name="de Mattos Luiz.A.T."/>
            <person name="Zimmer P.D."/>
            <person name="Malone G."/>
            <person name="Dellagostin O."/>
            <person name="de Oliveira A.C."/>
            <person name="Bevan M."/>
            <person name="Bancroft I."/>
            <person name="Minx P."/>
            <person name="Cordum H."/>
            <person name="Wilson R."/>
            <person name="Cheng Z."/>
            <person name="Jin W."/>
            <person name="Jiang J."/>
            <person name="Leong S.A."/>
            <person name="Iwama H."/>
            <person name="Gojobori T."/>
            <person name="Itoh T."/>
            <person name="Niimura Y."/>
            <person name="Fujii Y."/>
            <person name="Habara T."/>
            <person name="Sakai H."/>
            <person name="Sato Y."/>
            <person name="Wilson G."/>
            <person name="Kumar K."/>
            <person name="McCouch S."/>
            <person name="Juretic N."/>
            <person name="Hoen D."/>
            <person name="Wright S."/>
            <person name="Bruskiewich R."/>
            <person name="Bureau T."/>
            <person name="Miyao A."/>
            <person name="Hirochika H."/>
            <person name="Nishikawa T."/>
            <person name="Kadowaki K."/>
            <person name="Sugiura M."/>
            <person name="Burr B."/>
            <person name="Sasaki T."/>
        </authorList>
    </citation>
    <scope>NUCLEOTIDE SEQUENCE [LARGE SCALE GENOMIC DNA]</scope>
    <source>
        <strain evidence="5">cv. Nipponbare</strain>
    </source>
</reference>
<protein>
    <submittedName>
        <fullName evidence="2">Uncharacterized protein</fullName>
    </submittedName>
</protein>
<evidence type="ECO:0000313" key="4">
    <source>
        <dbReference type="EMBL" id="EAZ44977.1"/>
    </source>
</evidence>
<feature type="region of interest" description="Disordered" evidence="1">
    <location>
        <begin position="182"/>
        <end position="207"/>
    </location>
</feature>
<reference evidence="4" key="6">
    <citation type="submission" date="2008-12" db="EMBL/GenBank/DDBJ databases">
        <title>Improved gene annotation of the rice (Oryza sativa) genomes.</title>
        <authorList>
            <person name="Wang J."/>
            <person name="Li R."/>
            <person name="Fan W."/>
            <person name="Huang Q."/>
            <person name="Zhang J."/>
            <person name="Zhou Y."/>
            <person name="Hu Y."/>
            <person name="Zi S."/>
            <person name="Li J."/>
            <person name="Ni P."/>
            <person name="Zheng H."/>
            <person name="Zhang Y."/>
            <person name="Zhao M."/>
            <person name="Hao Q."/>
            <person name="McDermott J."/>
            <person name="Samudrala R."/>
            <person name="Kristiansen K."/>
            <person name="Wong G.K.-S."/>
        </authorList>
    </citation>
    <scope>NUCLEOTIDE SEQUENCE</scope>
</reference>
<reference evidence="4" key="4">
    <citation type="journal article" date="2005" name="PLoS Biol.">
        <title>The genomes of Oryza sativa: a history of duplications.</title>
        <authorList>
            <person name="Yu J."/>
            <person name="Wang J."/>
            <person name="Lin W."/>
            <person name="Li S."/>
            <person name="Li H."/>
            <person name="Zhou J."/>
            <person name="Ni P."/>
            <person name="Dong W."/>
            <person name="Hu S."/>
            <person name="Zeng C."/>
            <person name="Zhang J."/>
            <person name="Zhang Y."/>
            <person name="Li R."/>
            <person name="Xu Z."/>
            <person name="Li S."/>
            <person name="Li X."/>
            <person name="Zheng H."/>
            <person name="Cong L."/>
            <person name="Lin L."/>
            <person name="Yin J."/>
            <person name="Geng J."/>
            <person name="Li G."/>
            <person name="Shi J."/>
            <person name="Liu J."/>
            <person name="Lv H."/>
            <person name="Li J."/>
            <person name="Wang J."/>
            <person name="Deng Y."/>
            <person name="Ran L."/>
            <person name="Shi X."/>
            <person name="Wang X."/>
            <person name="Wu Q."/>
            <person name="Li C."/>
            <person name="Ren X."/>
            <person name="Wang J."/>
            <person name="Wang X."/>
            <person name="Li D."/>
            <person name="Liu D."/>
            <person name="Zhang X."/>
            <person name="Ji Z."/>
            <person name="Zhao W."/>
            <person name="Sun Y."/>
            <person name="Zhang Z."/>
            <person name="Bao J."/>
            <person name="Han Y."/>
            <person name="Dong L."/>
            <person name="Ji J."/>
            <person name="Chen P."/>
            <person name="Wu S."/>
            <person name="Liu J."/>
            <person name="Xiao Y."/>
            <person name="Bu D."/>
            <person name="Tan J."/>
            <person name="Yang L."/>
            <person name="Ye C."/>
            <person name="Zhang J."/>
            <person name="Xu J."/>
            <person name="Zhou Y."/>
            <person name="Yu Y."/>
            <person name="Zhang B."/>
            <person name="Zhuang S."/>
            <person name="Wei H."/>
            <person name="Liu B."/>
            <person name="Lei M."/>
            <person name="Yu H."/>
            <person name="Li Y."/>
            <person name="Xu H."/>
            <person name="Wei S."/>
            <person name="He X."/>
            <person name="Fang L."/>
            <person name="Zhang Z."/>
            <person name="Zhang Y."/>
            <person name="Huang X."/>
            <person name="Su Z."/>
            <person name="Tong W."/>
            <person name="Li J."/>
            <person name="Tong Z."/>
            <person name="Li S."/>
            <person name="Ye J."/>
            <person name="Wang L."/>
            <person name="Fang L."/>
            <person name="Lei T."/>
            <person name="Chen C."/>
            <person name="Chen H."/>
            <person name="Xu Z."/>
            <person name="Li H."/>
            <person name="Huang H."/>
            <person name="Zhang F."/>
            <person name="Xu H."/>
            <person name="Li N."/>
            <person name="Zhao C."/>
            <person name="Li S."/>
            <person name="Dong L."/>
            <person name="Huang Y."/>
            <person name="Li L."/>
            <person name="Xi Y."/>
            <person name="Qi Q."/>
            <person name="Li W."/>
            <person name="Zhang B."/>
            <person name="Hu W."/>
            <person name="Zhang Y."/>
            <person name="Tian X."/>
            <person name="Jiao Y."/>
            <person name="Liang X."/>
            <person name="Jin J."/>
            <person name="Gao L."/>
            <person name="Zheng W."/>
            <person name="Hao B."/>
            <person name="Liu S."/>
            <person name="Wang W."/>
            <person name="Yuan L."/>
            <person name="Cao M."/>
            <person name="McDermott J."/>
            <person name="Samudrala R."/>
            <person name="Wang J."/>
            <person name="Wong G.K."/>
            <person name="Yang H."/>
        </authorList>
    </citation>
    <scope>NUCLEOTIDE SEQUENCE [LARGE SCALE GENOMIC DNA]</scope>
</reference>
<gene>
    <name evidence="3" type="ORF">B1342C04.12</name>
    <name evidence="4" type="ORF">OsJ_29620</name>
    <name evidence="2" type="ORF">P0025H07.31</name>
</gene>
<evidence type="ECO:0000313" key="3">
    <source>
        <dbReference type="EMBL" id="BAD38457.1"/>
    </source>
</evidence>
<name>Q67U87_ORYSJ</name>
<dbReference type="Proteomes" id="UP000000763">
    <property type="component" value="Chromosome 9"/>
</dbReference>
<dbReference type="EMBL" id="AP006057">
    <property type="protein sequence ID" value="BAD38457.1"/>
    <property type="molecule type" value="Genomic_DNA"/>
</dbReference>
<feature type="region of interest" description="Disordered" evidence="1">
    <location>
        <begin position="127"/>
        <end position="167"/>
    </location>
</feature>
<dbReference type="AlphaFoldDB" id="Q67U87"/>
<reference evidence="5" key="5">
    <citation type="journal article" date="2008" name="Nucleic Acids Res.">
        <title>The rice annotation project database (RAP-DB): 2008 update.</title>
        <authorList>
            <consortium name="The rice annotation project (RAP)"/>
        </authorList>
    </citation>
    <scope>GENOME REANNOTATION</scope>
    <source>
        <strain evidence="5">cv. Nipponbare</strain>
    </source>
</reference>
<proteinExistence type="predicted"/>
<organism evidence="2 5">
    <name type="scientific">Oryza sativa subsp. japonica</name>
    <name type="common">Rice</name>
    <dbReference type="NCBI Taxonomy" id="39947"/>
    <lineage>
        <taxon>Eukaryota</taxon>
        <taxon>Viridiplantae</taxon>
        <taxon>Streptophyta</taxon>
        <taxon>Embryophyta</taxon>
        <taxon>Tracheophyta</taxon>
        <taxon>Spermatophyta</taxon>
        <taxon>Magnoliopsida</taxon>
        <taxon>Liliopsida</taxon>
        <taxon>Poales</taxon>
        <taxon>Poaceae</taxon>
        <taxon>BOP clade</taxon>
        <taxon>Oryzoideae</taxon>
        <taxon>Oryzeae</taxon>
        <taxon>Oryzinae</taxon>
        <taxon>Oryza</taxon>
        <taxon>Oryza sativa</taxon>
    </lineage>
</organism>